<keyword evidence="7 8" id="KW-0093">Biotin biosynthesis</keyword>
<dbReference type="GO" id="GO:0032259">
    <property type="term" value="P:methylation"/>
    <property type="evidence" value="ECO:0007669"/>
    <property type="project" value="UniProtKB-KW"/>
</dbReference>
<protein>
    <recommendedName>
        <fullName evidence="3 8">Malonyl-[acyl-carrier protein] O-methyltransferase</fullName>
        <shortName evidence="8">Malonyl-ACP O-methyltransferase</shortName>
        <ecNumber evidence="3 8">2.1.1.197</ecNumber>
    </recommendedName>
    <alternativeName>
        <fullName evidence="8">Biotin synthesis protein BioC</fullName>
    </alternativeName>
</protein>
<gene>
    <name evidence="8 10" type="primary">bioC</name>
    <name evidence="10" type="ORF">IOQ59_04375</name>
</gene>
<dbReference type="GO" id="GO:0010340">
    <property type="term" value="F:carboxyl-O-methyltransferase activity"/>
    <property type="evidence" value="ECO:0007669"/>
    <property type="project" value="UniProtKB-UniRule"/>
</dbReference>
<dbReference type="SUPFAM" id="SSF53335">
    <property type="entry name" value="S-adenosyl-L-methionine-dependent methyltransferases"/>
    <property type="match status" value="1"/>
</dbReference>
<dbReference type="Pfam" id="PF08241">
    <property type="entry name" value="Methyltransf_11"/>
    <property type="match status" value="1"/>
</dbReference>
<reference evidence="10" key="1">
    <citation type="submission" date="2020-10" db="EMBL/GenBank/DDBJ databases">
        <title>Bacterium isolated from coastal waters sediment.</title>
        <authorList>
            <person name="Chen R.-J."/>
            <person name="Lu D.-C."/>
            <person name="Zhu K.-L."/>
            <person name="Du Z.-J."/>
        </authorList>
    </citation>
    <scope>NUCLEOTIDE SEQUENCE</scope>
    <source>
        <strain evidence="10">N1Y112</strain>
    </source>
</reference>
<evidence type="ECO:0000256" key="5">
    <source>
        <dbReference type="ARBA" id="ARBA00022679"/>
    </source>
</evidence>
<dbReference type="CDD" id="cd02440">
    <property type="entry name" value="AdoMet_MTases"/>
    <property type="match status" value="1"/>
</dbReference>
<dbReference type="UniPathway" id="UPA00078"/>
<keyword evidence="4 8" id="KW-0489">Methyltransferase</keyword>
<comment type="function">
    <text evidence="8">Converts the free carboxyl group of a malonyl-thioester to its methyl ester by transfer of a methyl group from S-adenosyl-L-methionine (SAM). It allows to synthesize pimeloyl-ACP via the fatty acid synthetic pathway.</text>
</comment>
<feature type="domain" description="Methyltransferase type 11" evidence="9">
    <location>
        <begin position="50"/>
        <end position="144"/>
    </location>
</feature>
<evidence type="ECO:0000256" key="3">
    <source>
        <dbReference type="ARBA" id="ARBA00012327"/>
    </source>
</evidence>
<dbReference type="NCBIfam" id="TIGR02072">
    <property type="entry name" value="BioC"/>
    <property type="match status" value="1"/>
</dbReference>
<comment type="catalytic activity">
    <reaction evidence="1 8">
        <text>malonyl-[ACP] + S-adenosyl-L-methionine = malonyl-[ACP] methyl ester + S-adenosyl-L-homocysteine</text>
        <dbReference type="Rhea" id="RHEA:17105"/>
        <dbReference type="Rhea" id="RHEA-COMP:9623"/>
        <dbReference type="Rhea" id="RHEA-COMP:9954"/>
        <dbReference type="ChEBI" id="CHEBI:57856"/>
        <dbReference type="ChEBI" id="CHEBI:59789"/>
        <dbReference type="ChEBI" id="CHEBI:78449"/>
        <dbReference type="ChEBI" id="CHEBI:78845"/>
        <dbReference type="EC" id="2.1.1.197"/>
    </reaction>
</comment>
<dbReference type="PANTHER" id="PTHR13090">
    <property type="entry name" value="ARGININE-HYDROXYLASE NDUFAF5, MITOCHONDRIAL"/>
    <property type="match status" value="1"/>
</dbReference>
<dbReference type="EMBL" id="JADEYS010000003">
    <property type="protein sequence ID" value="MBE9396493.1"/>
    <property type="molecule type" value="Genomic_DNA"/>
</dbReference>
<keyword evidence="6 8" id="KW-0949">S-adenosyl-L-methionine</keyword>
<dbReference type="RefSeq" id="WP_193952041.1">
    <property type="nucleotide sequence ID" value="NZ_JADEYS010000003.1"/>
</dbReference>
<dbReference type="HAMAP" id="MF_00835">
    <property type="entry name" value="BioC"/>
    <property type="match status" value="1"/>
</dbReference>
<evidence type="ECO:0000313" key="11">
    <source>
        <dbReference type="Proteomes" id="UP000640333"/>
    </source>
</evidence>
<evidence type="ECO:0000256" key="6">
    <source>
        <dbReference type="ARBA" id="ARBA00022691"/>
    </source>
</evidence>
<accession>A0A8J7FI32</accession>
<dbReference type="InterPro" id="IPR013216">
    <property type="entry name" value="Methyltransf_11"/>
</dbReference>
<evidence type="ECO:0000256" key="2">
    <source>
        <dbReference type="ARBA" id="ARBA00004746"/>
    </source>
</evidence>
<dbReference type="AlphaFoldDB" id="A0A8J7FI32"/>
<dbReference type="GO" id="GO:0008757">
    <property type="term" value="F:S-adenosylmethionine-dependent methyltransferase activity"/>
    <property type="evidence" value="ECO:0007669"/>
    <property type="project" value="InterPro"/>
</dbReference>
<keyword evidence="5 8" id="KW-0808">Transferase</keyword>
<dbReference type="InterPro" id="IPR050602">
    <property type="entry name" value="Malonyl-ACP_OMT"/>
</dbReference>
<evidence type="ECO:0000259" key="9">
    <source>
        <dbReference type="Pfam" id="PF08241"/>
    </source>
</evidence>
<proteinExistence type="inferred from homology"/>
<comment type="caution">
    <text evidence="10">The sequence shown here is derived from an EMBL/GenBank/DDBJ whole genome shotgun (WGS) entry which is preliminary data.</text>
</comment>
<dbReference type="Gene3D" id="3.40.50.150">
    <property type="entry name" value="Vaccinia Virus protein VP39"/>
    <property type="match status" value="1"/>
</dbReference>
<evidence type="ECO:0000256" key="8">
    <source>
        <dbReference type="HAMAP-Rule" id="MF_00835"/>
    </source>
</evidence>
<sequence length="265" mass="30036">MSPSAFDKKRVADSFSRAASSYDSVAELQRDVGHELLTRLPDTQPEVVMDLGSGTGYFTPRLKQRYPQAFMISLDLAEGMLNFSREQRPVDDTVWLCGDAEALPLADNSVDLIFTSLAIQWCEQTDRLFSEICRVLKPGGRFVFSTLGPDTLHELRRAWAQVDDLIHVNQFIDWSEMKADVPEMLHIDTIETEFRVCRYARLRDLTNELKGIGAHNMNAGQPSGLTGRARVRAFSEAYEAQRHAEGYLPATYQVYYGVFSKRQTN</sequence>
<keyword evidence="11" id="KW-1185">Reference proteome</keyword>
<dbReference type="InterPro" id="IPR011814">
    <property type="entry name" value="BioC"/>
</dbReference>
<evidence type="ECO:0000256" key="1">
    <source>
        <dbReference type="ARBA" id="ARBA00000852"/>
    </source>
</evidence>
<organism evidence="10 11">
    <name type="scientific">Pontibacterium sinense</name>
    <dbReference type="NCBI Taxonomy" id="2781979"/>
    <lineage>
        <taxon>Bacteria</taxon>
        <taxon>Pseudomonadati</taxon>
        <taxon>Pseudomonadota</taxon>
        <taxon>Gammaproteobacteria</taxon>
        <taxon>Oceanospirillales</taxon>
        <taxon>Oceanospirillaceae</taxon>
        <taxon>Pontibacterium</taxon>
    </lineage>
</organism>
<comment type="similarity">
    <text evidence="8">Belongs to the methyltransferase superfamily.</text>
</comment>
<dbReference type="InterPro" id="IPR029063">
    <property type="entry name" value="SAM-dependent_MTases_sf"/>
</dbReference>
<dbReference type="GO" id="GO:0102130">
    <property type="term" value="F:malonyl-CoA methyltransferase activity"/>
    <property type="evidence" value="ECO:0007669"/>
    <property type="project" value="UniProtKB-EC"/>
</dbReference>
<dbReference type="PANTHER" id="PTHR13090:SF1">
    <property type="entry name" value="ARGININE-HYDROXYLASE NDUFAF5, MITOCHONDRIAL"/>
    <property type="match status" value="1"/>
</dbReference>
<comment type="pathway">
    <text evidence="2 8">Cofactor biosynthesis; biotin biosynthesis.</text>
</comment>
<name>A0A8J7FI32_9GAMM</name>
<evidence type="ECO:0000256" key="7">
    <source>
        <dbReference type="ARBA" id="ARBA00022756"/>
    </source>
</evidence>
<dbReference type="EC" id="2.1.1.197" evidence="3 8"/>
<evidence type="ECO:0000313" key="10">
    <source>
        <dbReference type="EMBL" id="MBE9396493.1"/>
    </source>
</evidence>
<evidence type="ECO:0000256" key="4">
    <source>
        <dbReference type="ARBA" id="ARBA00022603"/>
    </source>
</evidence>
<dbReference type="GO" id="GO:0009102">
    <property type="term" value="P:biotin biosynthetic process"/>
    <property type="evidence" value="ECO:0007669"/>
    <property type="project" value="UniProtKB-UniRule"/>
</dbReference>
<dbReference type="Proteomes" id="UP000640333">
    <property type="component" value="Unassembled WGS sequence"/>
</dbReference>